<evidence type="ECO:0000313" key="8">
    <source>
        <dbReference type="Proteomes" id="UP000663827"/>
    </source>
</evidence>
<dbReference type="Proteomes" id="UP000663827">
    <property type="component" value="Unassembled WGS sequence"/>
</dbReference>
<sequence length="156" mass="17252">MAGIWVGFGGIAGLSAATGMPNSVRADWPVMLKFLIGVFFAFAIHFIVLLGGELVTGTTLIFSIGWYNRAISALCSIINLVVAYIGNWCGCLIMAYFMAYLSNLFADASSKQWLNSLVLSKVEHGLALYSYELSERMRWCAWRFLCSMRAQTQPAK</sequence>
<evidence type="ECO:0000256" key="4">
    <source>
        <dbReference type="ARBA" id="ARBA00023136"/>
    </source>
</evidence>
<dbReference type="InterPro" id="IPR023271">
    <property type="entry name" value="Aquaporin-like"/>
</dbReference>
<dbReference type="InterPro" id="IPR000292">
    <property type="entry name" value="For/NO2_transpt"/>
</dbReference>
<comment type="subcellular location">
    <subcellularLocation>
        <location evidence="1">Membrane</location>
        <topology evidence="1">Multi-pass membrane protein</topology>
    </subcellularLocation>
</comment>
<accession>A0A8H3I497</accession>
<gene>
    <name evidence="7" type="ORF">RDB_LOCUS146074</name>
</gene>
<dbReference type="GO" id="GO:0005886">
    <property type="term" value="C:plasma membrane"/>
    <property type="evidence" value="ECO:0007669"/>
    <property type="project" value="TreeGrafter"/>
</dbReference>
<protein>
    <submittedName>
        <fullName evidence="7">Uncharacterized protein</fullName>
    </submittedName>
</protein>
<organism evidence="7 8">
    <name type="scientific">Rhizoctonia solani</name>
    <dbReference type="NCBI Taxonomy" id="456999"/>
    <lineage>
        <taxon>Eukaryota</taxon>
        <taxon>Fungi</taxon>
        <taxon>Dikarya</taxon>
        <taxon>Basidiomycota</taxon>
        <taxon>Agaricomycotina</taxon>
        <taxon>Agaricomycetes</taxon>
        <taxon>Cantharellales</taxon>
        <taxon>Ceratobasidiaceae</taxon>
        <taxon>Rhizoctonia</taxon>
    </lineage>
</organism>
<dbReference type="Pfam" id="PF01226">
    <property type="entry name" value="Form_Nir_trans"/>
    <property type="match status" value="1"/>
</dbReference>
<comment type="caution">
    <text evidence="7">The sequence shown here is derived from an EMBL/GenBank/DDBJ whole genome shotgun (WGS) entry which is preliminary data.</text>
</comment>
<feature type="transmembrane region" description="Helical" evidence="6">
    <location>
        <begin position="36"/>
        <end position="65"/>
    </location>
</feature>
<dbReference type="AlphaFoldDB" id="A0A8H3I497"/>
<feature type="transmembrane region" description="Helical" evidence="6">
    <location>
        <begin position="77"/>
        <end position="101"/>
    </location>
</feature>
<name>A0A8H3I497_9AGAM</name>
<dbReference type="EMBL" id="CAJNJQ010003998">
    <property type="protein sequence ID" value="CAE7207347.1"/>
    <property type="molecule type" value="Genomic_DNA"/>
</dbReference>
<evidence type="ECO:0000256" key="5">
    <source>
        <dbReference type="ARBA" id="ARBA00049660"/>
    </source>
</evidence>
<dbReference type="PANTHER" id="PTHR30520:SF6">
    <property type="entry name" value="FORMATE_NITRATE FAMILY TRANSPORTER (EUROFUNG)"/>
    <property type="match status" value="1"/>
</dbReference>
<dbReference type="GO" id="GO:0015513">
    <property type="term" value="F:high-affinity secondary active nitrite transmembrane transporter activity"/>
    <property type="evidence" value="ECO:0007669"/>
    <property type="project" value="TreeGrafter"/>
</dbReference>
<keyword evidence="4 6" id="KW-0472">Membrane</keyword>
<evidence type="ECO:0000313" key="7">
    <source>
        <dbReference type="EMBL" id="CAE7207347.1"/>
    </source>
</evidence>
<proteinExistence type="inferred from homology"/>
<keyword evidence="3 6" id="KW-1133">Transmembrane helix</keyword>
<dbReference type="PANTHER" id="PTHR30520">
    <property type="entry name" value="FORMATE TRANSPORTER-RELATED"/>
    <property type="match status" value="1"/>
</dbReference>
<evidence type="ECO:0000256" key="2">
    <source>
        <dbReference type="ARBA" id="ARBA00022692"/>
    </source>
</evidence>
<comment type="similarity">
    <text evidence="5">Belongs to the FNT transporter (TC 1.A.16) family.</text>
</comment>
<dbReference type="Gene3D" id="1.20.1080.10">
    <property type="entry name" value="Glycerol uptake facilitator protein"/>
    <property type="match status" value="1"/>
</dbReference>
<evidence type="ECO:0000256" key="1">
    <source>
        <dbReference type="ARBA" id="ARBA00004141"/>
    </source>
</evidence>
<evidence type="ECO:0000256" key="6">
    <source>
        <dbReference type="SAM" id="Phobius"/>
    </source>
</evidence>
<dbReference type="GO" id="GO:0015707">
    <property type="term" value="P:nitrite transport"/>
    <property type="evidence" value="ECO:0007669"/>
    <property type="project" value="TreeGrafter"/>
</dbReference>
<keyword evidence="2 6" id="KW-0812">Transmembrane</keyword>
<reference evidence="7" key="1">
    <citation type="submission" date="2021-01" db="EMBL/GenBank/DDBJ databases">
        <authorList>
            <person name="Kaushik A."/>
        </authorList>
    </citation>
    <scope>NUCLEOTIDE SEQUENCE</scope>
    <source>
        <strain evidence="7">AG5</strain>
    </source>
</reference>
<evidence type="ECO:0000256" key="3">
    <source>
        <dbReference type="ARBA" id="ARBA00022989"/>
    </source>
</evidence>